<name>A0ABV1KSG3_9BACL</name>
<protein>
    <submittedName>
        <fullName evidence="1">Glycosyl hydrolase</fullName>
    </submittedName>
</protein>
<accession>A0ABV1KSG3</accession>
<dbReference type="Proteomes" id="UP001493487">
    <property type="component" value="Unassembled WGS sequence"/>
</dbReference>
<keyword evidence="2" id="KW-1185">Reference proteome</keyword>
<gene>
    <name evidence="1" type="ORF">QJS35_10510</name>
</gene>
<dbReference type="Pfam" id="PF17132">
    <property type="entry name" value="Glyco_hydro_106"/>
    <property type="match status" value="2"/>
</dbReference>
<dbReference type="Gene3D" id="3.40.50.880">
    <property type="match status" value="1"/>
</dbReference>
<dbReference type="GO" id="GO:0016787">
    <property type="term" value="F:hydrolase activity"/>
    <property type="evidence" value="ECO:0007669"/>
    <property type="project" value="UniProtKB-KW"/>
</dbReference>
<evidence type="ECO:0000313" key="1">
    <source>
        <dbReference type="EMBL" id="MEQ4482828.1"/>
    </source>
</evidence>
<dbReference type="RefSeq" id="WP_232185534.1">
    <property type="nucleotide sequence ID" value="NZ_JAIOAP010000005.1"/>
</dbReference>
<organism evidence="1 2">
    <name type="scientific">Cohnella silvisoli</name>
    <dbReference type="NCBI Taxonomy" id="2873699"/>
    <lineage>
        <taxon>Bacteria</taxon>
        <taxon>Bacillati</taxon>
        <taxon>Bacillota</taxon>
        <taxon>Bacilli</taxon>
        <taxon>Bacillales</taxon>
        <taxon>Paenibacillaceae</taxon>
        <taxon>Cohnella</taxon>
    </lineage>
</organism>
<evidence type="ECO:0000313" key="2">
    <source>
        <dbReference type="Proteomes" id="UP001493487"/>
    </source>
</evidence>
<keyword evidence="1" id="KW-0378">Hydrolase</keyword>
<comment type="caution">
    <text evidence="1">The sequence shown here is derived from an EMBL/GenBank/DDBJ whole genome shotgun (WGS) entry which is preliminary data.</text>
</comment>
<sequence>MQSQSWIETFINPPKDARMLKIIHAWPDDPAQAARDIAQMVRQGYGGVVCNQGFDGVTCDASMDGGYVESAFKWATFRKGVELADEAGLTMWLYDEAGFPSGVAWGITLRDRPEWEAAGLFAAETITEGEGVGGQVHLEIPPGTLVSAAAYPLAEGVADLGRAIDLTPHVQAGRISWAGGMGEWRVVAITSGPLFEGTHTGVSGVPGKQKYINLLLPEPVQQFIRVTHDRYAEQLGGDLGRYFEAAFTDEPSLMSLFMREMPYKPLPWSDRLAGQFRERYGYELMPVLSALFIEAGNVSRRVRFDFWQLIGELVSDNYFGALRSWCREHNLPSGGHLLLEEFPVQHVPNYGDLFRCLRQLDAPGMDCLTMKPAQAPWMVAKMVGSIADLQGKLHTMSETTEFHELNCSPPLAISLAEYRGTCNRLIAGGINKITTYSKFPELSDEELAELNVWIGRCCALLKGGRHVADVAVYYPIESLWTAFAPSRHWVDEAGPQAERIAKLFEDASNALYKSQYEFTYLDNTALSACEVSDGKLVYGELSWKALVLPGVTTLRSEAVRVIEAFWRAGGTVIALGDVPVNTEQSFPCPDLQALSANIFDGSDNGYRIVDDVATALPATLVRDFVKDVTVGQPDSELRVAHRLIEGKDIYFIINDSPDAWEGDVTIAGVSRGGTILRLDPATGDATPIEAGRPIRLALGEYGGVLLVVDKTNRTITTEVTTK</sequence>
<dbReference type="InterPro" id="IPR053161">
    <property type="entry name" value="Ulvan_degrading_GH"/>
</dbReference>
<dbReference type="EMBL" id="JASKHM010000005">
    <property type="protein sequence ID" value="MEQ4482828.1"/>
    <property type="molecule type" value="Genomic_DNA"/>
</dbReference>
<dbReference type="PANTHER" id="PTHR36848">
    <property type="entry name" value="DNA-BINDING PROTEIN (PUTATIVE SECRETED PROTEIN)-RELATED"/>
    <property type="match status" value="1"/>
</dbReference>
<proteinExistence type="predicted"/>
<dbReference type="PANTHER" id="PTHR36848:SF2">
    <property type="entry name" value="SECRETED PROTEIN"/>
    <property type="match status" value="1"/>
</dbReference>
<dbReference type="InterPro" id="IPR029062">
    <property type="entry name" value="Class_I_gatase-like"/>
</dbReference>
<reference evidence="1 2" key="1">
    <citation type="journal article" date="2023" name="Genome Announc.">
        <title>Pan-Genome Analyses of the Genus Cohnella and Proposal of the Novel Species Cohnella silvisoli sp. nov., Isolated from Forest Soil.</title>
        <authorList>
            <person name="Wang C."/>
            <person name="Mao L."/>
            <person name="Bao G."/>
            <person name="Zhu H."/>
        </authorList>
    </citation>
    <scope>NUCLEOTIDE SEQUENCE [LARGE SCALE GENOMIC DNA]</scope>
    <source>
        <strain evidence="1 2">NL03-T5-1</strain>
    </source>
</reference>